<dbReference type="Proteomes" id="UP000671828">
    <property type="component" value="Chromosome"/>
</dbReference>
<accession>A0A8T8HRY7</accession>
<sequence>MGLREQALEPAQRAVGIFSELAETNPDTHLPNLAMSLNNLANRLAEVGRREQALEPAQRAVGIYSELAETNPDAYLPDFAMSLNNLAVNLAEVGRH</sequence>
<dbReference type="Gene3D" id="1.25.40.10">
    <property type="entry name" value="Tetratricopeptide repeat domain"/>
    <property type="match status" value="1"/>
</dbReference>
<gene>
    <name evidence="1" type="ORF">J7S33_17545</name>
</gene>
<evidence type="ECO:0000313" key="1">
    <source>
        <dbReference type="EMBL" id="QTR01275.1"/>
    </source>
</evidence>
<name>A0A8T8HRY7_9PSEU</name>
<organism evidence="1 2">
    <name type="scientific">Saccharothrix algeriensis</name>
    <dbReference type="NCBI Taxonomy" id="173560"/>
    <lineage>
        <taxon>Bacteria</taxon>
        <taxon>Bacillati</taxon>
        <taxon>Actinomycetota</taxon>
        <taxon>Actinomycetes</taxon>
        <taxon>Pseudonocardiales</taxon>
        <taxon>Pseudonocardiaceae</taxon>
        <taxon>Saccharothrix</taxon>
    </lineage>
</organism>
<dbReference type="Pfam" id="PF13374">
    <property type="entry name" value="TPR_10"/>
    <property type="match status" value="1"/>
</dbReference>
<protein>
    <submittedName>
        <fullName evidence="1">Tetratricopeptide repeat protein</fullName>
    </submittedName>
</protein>
<dbReference type="AlphaFoldDB" id="A0A8T8HRY7"/>
<feature type="non-terminal residue" evidence="1">
    <location>
        <position position="96"/>
    </location>
</feature>
<reference evidence="1" key="1">
    <citation type="submission" date="2021-04" db="EMBL/GenBank/DDBJ databases">
        <title>Saccharothrix algeriensis WGS.</title>
        <authorList>
            <person name="Stuskova K."/>
            <person name="Hakalova E."/>
            <person name="Tebbal A.B."/>
            <person name="Eichmeier A."/>
        </authorList>
    </citation>
    <scope>NUCLEOTIDE SEQUENCE</scope>
    <source>
        <strain evidence="1">NRRL B-24137</strain>
    </source>
</reference>
<dbReference type="EMBL" id="CP072788">
    <property type="protein sequence ID" value="QTR01275.1"/>
    <property type="molecule type" value="Genomic_DNA"/>
</dbReference>
<evidence type="ECO:0000313" key="2">
    <source>
        <dbReference type="Proteomes" id="UP000671828"/>
    </source>
</evidence>
<proteinExistence type="predicted"/>
<dbReference type="InterPro" id="IPR011990">
    <property type="entry name" value="TPR-like_helical_dom_sf"/>
</dbReference>
<dbReference type="SUPFAM" id="SSF48452">
    <property type="entry name" value="TPR-like"/>
    <property type="match status" value="1"/>
</dbReference>